<dbReference type="Pfam" id="PF00410">
    <property type="entry name" value="Ribosomal_S8"/>
    <property type="match status" value="1"/>
</dbReference>
<evidence type="ECO:0000256" key="7">
    <source>
        <dbReference type="ARBA" id="ARBA00071383"/>
    </source>
</evidence>
<protein>
    <recommendedName>
        <fullName evidence="7">Small ribosomal subunit protein uS8m</fullName>
    </recommendedName>
</protein>
<dbReference type="FunFam" id="3.30.1370.30:FF:000006">
    <property type="entry name" value="40S ribosomal protein S8"/>
    <property type="match status" value="1"/>
</dbReference>
<evidence type="ECO:0000256" key="5">
    <source>
        <dbReference type="ARBA" id="ARBA00023274"/>
    </source>
</evidence>
<name>A0A437A4Z5_ARTFL</name>
<dbReference type="Gene3D" id="3.30.1370.30">
    <property type="match status" value="1"/>
</dbReference>
<evidence type="ECO:0000256" key="3">
    <source>
        <dbReference type="ARBA" id="ARBA00022980"/>
    </source>
</evidence>
<keyword evidence="9" id="KW-1185">Reference proteome</keyword>
<evidence type="ECO:0000256" key="6">
    <source>
        <dbReference type="ARBA" id="ARBA00037226"/>
    </source>
</evidence>
<dbReference type="GeneID" id="93586770"/>
<dbReference type="Proteomes" id="UP000283090">
    <property type="component" value="Unassembled WGS sequence"/>
</dbReference>
<comment type="function">
    <text evidence="6">Component of the mitochondrial ribosome (mitoribosome), a dedicated translation machinery responsible for the synthesis of mitochondrial genome-encoded proteins, including at least some of the essential transmembrane subunits of the mitochondrial respiratory chain. The mitoribosomes are attached to the mitochondrial inner membrane and translation products are cotranslationally integrated into the membrane.</text>
</comment>
<dbReference type="STRING" id="97331.A0A437A4Z5"/>
<dbReference type="GO" id="GO:1990904">
    <property type="term" value="C:ribonucleoprotein complex"/>
    <property type="evidence" value="ECO:0007669"/>
    <property type="project" value="UniProtKB-KW"/>
</dbReference>
<proteinExistence type="inferred from homology"/>
<dbReference type="GO" id="GO:0005840">
    <property type="term" value="C:ribosome"/>
    <property type="evidence" value="ECO:0007669"/>
    <property type="project" value="UniProtKB-KW"/>
</dbReference>
<dbReference type="PANTHER" id="PTHR11758">
    <property type="entry name" value="40S RIBOSOMAL PROTEIN S15A"/>
    <property type="match status" value="1"/>
</dbReference>
<dbReference type="GO" id="GO:0005739">
    <property type="term" value="C:mitochondrion"/>
    <property type="evidence" value="ECO:0007669"/>
    <property type="project" value="UniProtKB-SubCell"/>
</dbReference>
<evidence type="ECO:0000256" key="4">
    <source>
        <dbReference type="ARBA" id="ARBA00023128"/>
    </source>
</evidence>
<dbReference type="SUPFAM" id="SSF56047">
    <property type="entry name" value="Ribosomal protein S8"/>
    <property type="match status" value="1"/>
</dbReference>
<dbReference type="OrthoDB" id="409928at2759"/>
<comment type="similarity">
    <text evidence="2">Belongs to the universal ribosomal protein uS8 family.</text>
</comment>
<keyword evidence="4" id="KW-0496">Mitochondrion</keyword>
<comment type="caution">
    <text evidence="8">The sequence shown here is derived from an EMBL/GenBank/DDBJ whole genome shotgun (WGS) entry which is preliminary data.</text>
</comment>
<evidence type="ECO:0000313" key="9">
    <source>
        <dbReference type="Proteomes" id="UP000283090"/>
    </source>
</evidence>
<comment type="subcellular location">
    <subcellularLocation>
        <location evidence="1">Mitochondrion</location>
    </subcellularLocation>
</comment>
<sequence length="155" mass="16930">MSLVNLAHICSHLQNAARARLGTTSIPYSKLHLALSVGLLKEGFISSVTTGSPSSPDAAFTPPTQTTISSKRLWLGLKYYENEPVMSKLTLVSKPTQRIWLGYEDLKQIGLGKDAGYVKGAEMGECIFVSTDRGVMELREAVRKMTGGQVLCRVR</sequence>
<dbReference type="GO" id="GO:0006412">
    <property type="term" value="P:translation"/>
    <property type="evidence" value="ECO:0007669"/>
    <property type="project" value="InterPro"/>
</dbReference>
<evidence type="ECO:0000256" key="1">
    <source>
        <dbReference type="ARBA" id="ARBA00004173"/>
    </source>
</evidence>
<evidence type="ECO:0000313" key="8">
    <source>
        <dbReference type="EMBL" id="RVD86169.1"/>
    </source>
</evidence>
<dbReference type="FunFam" id="3.30.1490.10:FF:000005">
    <property type="entry name" value="Mitochondrial 40S ribosomal protein S8"/>
    <property type="match status" value="1"/>
</dbReference>
<dbReference type="VEuPathDB" id="FungiDB:DFL_004459"/>
<accession>A0A437A4Z5</accession>
<dbReference type="InterPro" id="IPR000630">
    <property type="entry name" value="Ribosomal_uS8"/>
</dbReference>
<dbReference type="EMBL" id="SAEB01000006">
    <property type="protein sequence ID" value="RVD86169.1"/>
    <property type="molecule type" value="Genomic_DNA"/>
</dbReference>
<gene>
    <name evidence="8" type="ORF">DFL_004459</name>
</gene>
<evidence type="ECO:0000256" key="2">
    <source>
        <dbReference type="ARBA" id="ARBA00006471"/>
    </source>
</evidence>
<organism evidence="8 9">
    <name type="scientific">Arthrobotrys flagrans</name>
    <name type="common">Nematode-trapping fungus</name>
    <name type="synonym">Trichothecium flagrans</name>
    <dbReference type="NCBI Taxonomy" id="97331"/>
    <lineage>
        <taxon>Eukaryota</taxon>
        <taxon>Fungi</taxon>
        <taxon>Dikarya</taxon>
        <taxon>Ascomycota</taxon>
        <taxon>Pezizomycotina</taxon>
        <taxon>Orbiliomycetes</taxon>
        <taxon>Orbiliales</taxon>
        <taxon>Orbiliaceae</taxon>
        <taxon>Arthrobotrys</taxon>
    </lineage>
</organism>
<reference evidence="8 9" key="1">
    <citation type="submission" date="2019-01" db="EMBL/GenBank/DDBJ databases">
        <title>Intercellular communication is required for trap formation in the nematode-trapping fungus Duddingtonia flagrans.</title>
        <authorList>
            <person name="Youssar L."/>
            <person name="Wernet V."/>
            <person name="Hensel N."/>
            <person name="Hildebrandt H.-G."/>
            <person name="Fischer R."/>
        </authorList>
    </citation>
    <scope>NUCLEOTIDE SEQUENCE [LARGE SCALE GENOMIC DNA]</scope>
    <source>
        <strain evidence="8 9">CBS H-5679</strain>
    </source>
</reference>
<dbReference type="AlphaFoldDB" id="A0A437A4Z5"/>
<keyword evidence="3" id="KW-0689">Ribosomal protein</keyword>
<dbReference type="GO" id="GO:0003735">
    <property type="term" value="F:structural constituent of ribosome"/>
    <property type="evidence" value="ECO:0007669"/>
    <property type="project" value="InterPro"/>
</dbReference>
<dbReference type="Gene3D" id="3.30.1490.10">
    <property type="match status" value="1"/>
</dbReference>
<keyword evidence="5" id="KW-0687">Ribonucleoprotein</keyword>
<dbReference type="InterPro" id="IPR035987">
    <property type="entry name" value="Ribosomal_uS8_sf"/>
</dbReference>
<dbReference type="RefSeq" id="XP_067491713.1">
    <property type="nucleotide sequence ID" value="XM_067633556.1"/>
</dbReference>